<dbReference type="PANTHER" id="PTHR30189:SF1">
    <property type="entry name" value="LPS-ASSEMBLY PROTEIN LPTD"/>
    <property type="match status" value="1"/>
</dbReference>
<evidence type="ECO:0000313" key="10">
    <source>
        <dbReference type="Proteomes" id="UP000243750"/>
    </source>
</evidence>
<dbReference type="GO" id="GO:0015920">
    <property type="term" value="P:lipopolysaccharide transport"/>
    <property type="evidence" value="ECO:0007669"/>
    <property type="project" value="InterPro"/>
</dbReference>
<feature type="compositionally biased region" description="Basic and acidic residues" evidence="5">
    <location>
        <begin position="126"/>
        <end position="135"/>
    </location>
</feature>
<dbReference type="InterPro" id="IPR007543">
    <property type="entry name" value="LptD_C"/>
</dbReference>
<comment type="similarity">
    <text evidence="4">Belongs to the LptD family.</text>
</comment>
<evidence type="ECO:0000256" key="4">
    <source>
        <dbReference type="HAMAP-Rule" id="MF_01411"/>
    </source>
</evidence>
<evidence type="ECO:0000313" key="9">
    <source>
        <dbReference type="EMBL" id="QFY58364.1"/>
    </source>
</evidence>
<evidence type="ECO:0000313" key="11">
    <source>
        <dbReference type="Proteomes" id="UP000344571"/>
    </source>
</evidence>
<feature type="region of interest" description="Disordered" evidence="5">
    <location>
        <begin position="125"/>
        <end position="157"/>
    </location>
</feature>
<dbReference type="GO" id="GO:0009279">
    <property type="term" value="C:cell outer membrane"/>
    <property type="evidence" value="ECO:0007669"/>
    <property type="project" value="UniProtKB-SubCell"/>
</dbReference>
<feature type="chain" id="PRO_5041506433" description="LPS-assembly protein LptD" evidence="4">
    <location>
        <begin position="31"/>
        <end position="892"/>
    </location>
</feature>
<feature type="domain" description="Organic solvent tolerance-like N-terminal" evidence="6">
    <location>
        <begin position="147"/>
        <end position="277"/>
    </location>
</feature>
<feature type="compositionally biased region" description="Low complexity" evidence="5">
    <location>
        <begin position="61"/>
        <end position="94"/>
    </location>
</feature>
<dbReference type="EMBL" id="CP033116">
    <property type="protein sequence ID" value="QFY58364.1"/>
    <property type="molecule type" value="Genomic_DNA"/>
</dbReference>
<dbReference type="InterPro" id="IPR020889">
    <property type="entry name" value="LipoPS_assembly_LptD"/>
</dbReference>
<keyword evidence="1 4" id="KW-0732">Signal</keyword>
<dbReference type="Pfam" id="PF04453">
    <property type="entry name" value="LptD"/>
    <property type="match status" value="1"/>
</dbReference>
<proteinExistence type="inferred from homology"/>
<reference evidence="9 11" key="2">
    <citation type="submission" date="2018-10" db="EMBL/GenBank/DDBJ databases">
        <title>Complete genome sequence of Pseudomonas pelagia strain Kongs-67.</title>
        <authorList>
            <person name="Sinha R.K."/>
            <person name="Krishnan K."/>
        </authorList>
    </citation>
    <scope>NUCLEOTIDE SEQUENCE [LARGE SCALE GENOMIC DNA]</scope>
    <source>
        <strain evidence="9 11">Kongs-67</strain>
    </source>
</reference>
<keyword evidence="2 4" id="KW-0472">Membrane</keyword>
<dbReference type="EMBL" id="NWMT01000175">
    <property type="protein sequence ID" value="PCC98805.1"/>
    <property type="molecule type" value="Genomic_DNA"/>
</dbReference>
<dbReference type="GO" id="GO:1990351">
    <property type="term" value="C:transporter complex"/>
    <property type="evidence" value="ECO:0007669"/>
    <property type="project" value="TreeGrafter"/>
</dbReference>
<evidence type="ECO:0000259" key="6">
    <source>
        <dbReference type="Pfam" id="PF03968"/>
    </source>
</evidence>
<dbReference type="HAMAP" id="MF_01411">
    <property type="entry name" value="LPS_assembly_LptD"/>
    <property type="match status" value="1"/>
</dbReference>
<dbReference type="RefSeq" id="WP_096347009.1">
    <property type="nucleotide sequence ID" value="NZ_CP033116.1"/>
</dbReference>
<comment type="subcellular location">
    <subcellularLocation>
        <location evidence="4">Cell outer membrane</location>
    </subcellularLocation>
</comment>
<dbReference type="Pfam" id="PF03968">
    <property type="entry name" value="LptD_N"/>
    <property type="match status" value="1"/>
</dbReference>
<gene>
    <name evidence="4 9" type="primary">lptD</name>
    <name evidence="8" type="ORF">CO192_13090</name>
    <name evidence="9" type="ORF">EAO82_19580</name>
</gene>
<keyword evidence="3 4" id="KW-0998">Cell outer membrane</keyword>
<dbReference type="Proteomes" id="UP000344571">
    <property type="component" value="Chromosome"/>
</dbReference>
<comment type="subunit">
    <text evidence="4">Component of the lipopolysaccharide transport and assembly complex. Interacts with LptE and LptA.</text>
</comment>
<reference evidence="8 10" key="1">
    <citation type="submission" date="2017-09" db="EMBL/GenBank/DDBJ databases">
        <title>Bacterial and phytoplankton interrelationship in Kongsfjorden, an Arctic fjord.</title>
        <authorList>
            <person name="Sinha R."/>
            <person name="Krishnan K."/>
        </authorList>
    </citation>
    <scope>NUCLEOTIDE SEQUENCE [LARGE SCALE GENOMIC DNA]</scope>
    <source>
        <strain evidence="8 10">58</strain>
    </source>
</reference>
<dbReference type="AlphaFoldDB" id="A0AA91Z5Q2"/>
<evidence type="ECO:0000259" key="7">
    <source>
        <dbReference type="Pfam" id="PF04453"/>
    </source>
</evidence>
<feature type="compositionally biased region" description="Polar residues" evidence="5">
    <location>
        <begin position="147"/>
        <end position="157"/>
    </location>
</feature>
<feature type="region of interest" description="Disordered" evidence="5">
    <location>
        <begin position="54"/>
        <end position="95"/>
    </location>
</feature>
<dbReference type="Proteomes" id="UP000243750">
    <property type="component" value="Unassembled WGS sequence"/>
</dbReference>
<dbReference type="PANTHER" id="PTHR30189">
    <property type="entry name" value="LPS-ASSEMBLY PROTEIN"/>
    <property type="match status" value="1"/>
</dbReference>
<comment type="caution">
    <text evidence="4">Lacks conserved residue(s) required for the propagation of feature annotation.</text>
</comment>
<feature type="domain" description="LptD C-terminal" evidence="7">
    <location>
        <begin position="382"/>
        <end position="800"/>
    </location>
</feature>
<protein>
    <recommendedName>
        <fullName evidence="4">LPS-assembly protein LptD</fullName>
    </recommendedName>
</protein>
<feature type="signal peptide" evidence="4">
    <location>
        <begin position="1"/>
        <end position="30"/>
    </location>
</feature>
<name>A0AA91Z5Q2_9GAMM</name>
<dbReference type="GO" id="GO:0043165">
    <property type="term" value="P:Gram-negative-bacterium-type cell outer membrane assembly"/>
    <property type="evidence" value="ECO:0007669"/>
    <property type="project" value="UniProtKB-UniRule"/>
</dbReference>
<evidence type="ECO:0000256" key="2">
    <source>
        <dbReference type="ARBA" id="ARBA00023136"/>
    </source>
</evidence>
<evidence type="ECO:0000313" key="8">
    <source>
        <dbReference type="EMBL" id="PCC98805.1"/>
    </source>
</evidence>
<comment type="function">
    <text evidence="4">Together with LptE, is involved in the assembly of lipopolysaccharide (LPS) at the surface of the outer membrane.</text>
</comment>
<dbReference type="InterPro" id="IPR050218">
    <property type="entry name" value="LptD"/>
</dbReference>
<evidence type="ECO:0000256" key="5">
    <source>
        <dbReference type="SAM" id="MobiDB-lite"/>
    </source>
</evidence>
<keyword evidence="11" id="KW-1185">Reference proteome</keyword>
<sequence precursor="true">MAYRTPPFRPTFPMLLVSGLLLAQPLSSVAANQVECRASSSGAGWDCSPLSAPAALPPRPAQAVQPAPRATEPAPVEAPESATAATPASRPAVTGDYSELDWVPREQLSSEQQAAIAPYCGGMYVEPEREGRDNETPFNELPVSAAADSSSFEQGSQTGTLEGDVLLQQGRLQAQSNQASFDQANNLIVLDGNVRLRDQGVLVLGDSARMQIDTGETRIDQVRYVVHESRARGTATKLMRRDDAVIVMTDGTYTTCEPGENTWALHSKDIELNREEGWGEAKHVTLRVKDVPVFYTPWMNFPLDDRRKSGLLTPSFASSTDSGSELTVPYYFNLAPNYDATLYPRFMSKRGLLMEGEARHMNEQSQSQINAAYLDDSEFGDTRWMYQLRHDNLLAPRWRANVDYSDISDPFYFQHLNSSLESRPDTYVNQRVSSTYAGNTWRFEAAVHSYELADITSVTPYDRLPQLRLDGANRIAGTGLRFNYRTEYSYFDRDLNSGLLSGRDGVQFDDANIGIREPDESLVGLQRATGSRVVAAPALEYPMTTSWGFLTPTVKAVMTQYDLDFDDRNDGFDYAGAETTPGNVTPLASLDGGLYFDRQANWFGQTFRQTFEPRAYYLYAPYRDQSDQPLFDTNEFAFSYSSLFRDNRFSGSDRISDANQFTLGATSRFLDDAGRERIRGSLGQIFYLSDRDVALLPDGAGATTDPTQSTSAYAGEFMYQMSDAWRFRSDVIWNPDNNNEDAGSAIFNYQPEPRKIINAGYRFRNNINTFDALSGTFRRNANDRIDQSDLSTIWPINNQWSVIARWQHDFTRDRTLEAFGGLEYDSCCYKVRVINRYWVDYDEYETVTDDSSNRGIFIQIVLKGLGNVTGNRVESLFDQGIPGYRERENNGF</sequence>
<organism evidence="8 10">
    <name type="scientific">Halopseudomonas pelagia</name>
    <dbReference type="NCBI Taxonomy" id="553151"/>
    <lineage>
        <taxon>Bacteria</taxon>
        <taxon>Pseudomonadati</taxon>
        <taxon>Pseudomonadota</taxon>
        <taxon>Gammaproteobacteria</taxon>
        <taxon>Pseudomonadales</taxon>
        <taxon>Pseudomonadaceae</taxon>
        <taxon>Halopseudomonas</taxon>
    </lineage>
</organism>
<accession>A0AA91Z5Q2</accession>
<evidence type="ECO:0000256" key="1">
    <source>
        <dbReference type="ARBA" id="ARBA00022729"/>
    </source>
</evidence>
<dbReference type="InterPro" id="IPR005653">
    <property type="entry name" value="OstA-like_N"/>
</dbReference>
<evidence type="ECO:0000256" key="3">
    <source>
        <dbReference type="ARBA" id="ARBA00023237"/>
    </source>
</evidence>